<evidence type="ECO:0000313" key="2">
    <source>
        <dbReference type="EMBL" id="RKP09999.1"/>
    </source>
</evidence>
<dbReference type="PANTHER" id="PTHR28106">
    <property type="entry name" value="MITOCHONDRIAL ATPASE COMPLEX SUBUNIT ATP10"/>
    <property type="match status" value="1"/>
</dbReference>
<protein>
    <submittedName>
        <fullName evidence="2">ATPase assembly factor ATP10</fullName>
    </submittedName>
</protein>
<dbReference type="OrthoDB" id="17089at2759"/>
<keyword evidence="3" id="KW-1185">Reference proteome</keyword>
<dbReference type="EMBL" id="KZ992476">
    <property type="protein sequence ID" value="RKP09999.1"/>
    <property type="molecule type" value="Genomic_DNA"/>
</dbReference>
<name>A0A4V1IX67_9FUNG</name>
<reference evidence="3" key="1">
    <citation type="journal article" date="2018" name="Nat. Microbiol.">
        <title>Leveraging single-cell genomics to expand the fungal tree of life.</title>
        <authorList>
            <person name="Ahrendt S.R."/>
            <person name="Quandt C.A."/>
            <person name="Ciobanu D."/>
            <person name="Clum A."/>
            <person name="Salamov A."/>
            <person name="Andreopoulos B."/>
            <person name="Cheng J.F."/>
            <person name="Woyke T."/>
            <person name="Pelin A."/>
            <person name="Henrissat B."/>
            <person name="Reynolds N.K."/>
            <person name="Benny G.L."/>
            <person name="Smith M.E."/>
            <person name="James T.Y."/>
            <person name="Grigoriev I.V."/>
        </authorList>
    </citation>
    <scope>NUCLEOTIDE SEQUENCE [LARGE SCALE GENOMIC DNA]</scope>
    <source>
        <strain evidence="3">RSA 1356</strain>
    </source>
</reference>
<evidence type="ECO:0000256" key="1">
    <source>
        <dbReference type="SAM" id="MobiDB-lite"/>
    </source>
</evidence>
<dbReference type="Pfam" id="PF05176">
    <property type="entry name" value="ATP-synt_10"/>
    <property type="match status" value="1"/>
</dbReference>
<sequence length="264" mass="30280">MASATKGAAKSDPANAGEARKDEESAPNAPPEIDTRTRRERFNQSVEDMVNVEKHMERRRKLVKEATESYWKDLHNLREQGVKQWEAAKSLNKAKGAPYLPNITGRTLLGESVNSLDLTRNRVSLVSFCFVRFGEAHVNSYIEPFVAEFGARSDRIQLVEFNVQENYLKSALLWMSQSYIRRNTPKERHDNYIIHYGGIDDVRSQIGITNTYLGWVFLVDADQRIRWYAHGPAQPQEIETMLCLTRELDARNKRHPAARSMPST</sequence>
<evidence type="ECO:0000313" key="3">
    <source>
        <dbReference type="Proteomes" id="UP000271241"/>
    </source>
</evidence>
<accession>A0A4V1IX67</accession>
<dbReference type="Proteomes" id="UP000271241">
    <property type="component" value="Unassembled WGS sequence"/>
</dbReference>
<dbReference type="GO" id="GO:0033615">
    <property type="term" value="P:mitochondrial proton-transporting ATP synthase complex assembly"/>
    <property type="evidence" value="ECO:0007669"/>
    <property type="project" value="TreeGrafter"/>
</dbReference>
<dbReference type="STRING" id="78915.A0A4V1IX67"/>
<organism evidence="2 3">
    <name type="scientific">Thamnocephalis sphaerospora</name>
    <dbReference type="NCBI Taxonomy" id="78915"/>
    <lineage>
        <taxon>Eukaryota</taxon>
        <taxon>Fungi</taxon>
        <taxon>Fungi incertae sedis</taxon>
        <taxon>Zoopagomycota</taxon>
        <taxon>Zoopagomycotina</taxon>
        <taxon>Zoopagomycetes</taxon>
        <taxon>Zoopagales</taxon>
        <taxon>Sigmoideomycetaceae</taxon>
        <taxon>Thamnocephalis</taxon>
    </lineage>
</organism>
<dbReference type="PANTHER" id="PTHR28106:SF1">
    <property type="entry name" value="MITOCHONDRIAL ATPASE COMPLEX SUBUNIT ATP10"/>
    <property type="match status" value="1"/>
</dbReference>
<dbReference type="GO" id="GO:0005743">
    <property type="term" value="C:mitochondrial inner membrane"/>
    <property type="evidence" value="ECO:0007669"/>
    <property type="project" value="TreeGrafter"/>
</dbReference>
<gene>
    <name evidence="2" type="ORF">THASP1DRAFT_28225</name>
</gene>
<dbReference type="AlphaFoldDB" id="A0A4V1IX67"/>
<dbReference type="InterPro" id="IPR007849">
    <property type="entry name" value="ATP10"/>
</dbReference>
<feature type="region of interest" description="Disordered" evidence="1">
    <location>
        <begin position="1"/>
        <end position="41"/>
    </location>
</feature>
<proteinExistence type="predicted"/>